<protein>
    <recommendedName>
        <fullName evidence="1">Reverse transcriptase zinc-binding domain-containing protein</fullName>
    </recommendedName>
</protein>
<reference evidence="2 3" key="1">
    <citation type="submission" date="2024-04" db="EMBL/GenBank/DDBJ databases">
        <authorList>
            <person name="Fracassetti M."/>
        </authorList>
    </citation>
    <scope>NUCLEOTIDE SEQUENCE [LARGE SCALE GENOMIC DNA]</scope>
</reference>
<accession>A0AAV2DD05</accession>
<feature type="domain" description="Reverse transcriptase zinc-binding" evidence="1">
    <location>
        <begin position="84"/>
        <end position="166"/>
    </location>
</feature>
<gene>
    <name evidence="2" type="ORF">LTRI10_LOCUS13823</name>
</gene>
<dbReference type="Pfam" id="PF13966">
    <property type="entry name" value="zf-RVT"/>
    <property type="match status" value="1"/>
</dbReference>
<name>A0AAV2DD05_9ROSI</name>
<dbReference type="PANTHER" id="PTHR33116">
    <property type="entry name" value="REVERSE TRANSCRIPTASE ZINC-BINDING DOMAIN-CONTAINING PROTEIN-RELATED-RELATED"/>
    <property type="match status" value="1"/>
</dbReference>
<dbReference type="AlphaFoldDB" id="A0AAV2DD05"/>
<keyword evidence="3" id="KW-1185">Reference proteome</keyword>
<dbReference type="EMBL" id="OZ034815">
    <property type="protein sequence ID" value="CAL1371778.1"/>
    <property type="molecule type" value="Genomic_DNA"/>
</dbReference>
<proteinExistence type="predicted"/>
<organism evidence="2 3">
    <name type="scientific">Linum trigynum</name>
    <dbReference type="NCBI Taxonomy" id="586398"/>
    <lineage>
        <taxon>Eukaryota</taxon>
        <taxon>Viridiplantae</taxon>
        <taxon>Streptophyta</taxon>
        <taxon>Embryophyta</taxon>
        <taxon>Tracheophyta</taxon>
        <taxon>Spermatophyta</taxon>
        <taxon>Magnoliopsida</taxon>
        <taxon>eudicotyledons</taxon>
        <taxon>Gunneridae</taxon>
        <taxon>Pentapetalae</taxon>
        <taxon>rosids</taxon>
        <taxon>fabids</taxon>
        <taxon>Malpighiales</taxon>
        <taxon>Linaceae</taxon>
        <taxon>Linum</taxon>
    </lineage>
</organism>
<evidence type="ECO:0000313" key="2">
    <source>
        <dbReference type="EMBL" id="CAL1371778.1"/>
    </source>
</evidence>
<evidence type="ECO:0000259" key="1">
    <source>
        <dbReference type="Pfam" id="PF13966"/>
    </source>
</evidence>
<evidence type="ECO:0000313" key="3">
    <source>
        <dbReference type="Proteomes" id="UP001497516"/>
    </source>
</evidence>
<dbReference type="InterPro" id="IPR026960">
    <property type="entry name" value="RVT-Znf"/>
</dbReference>
<dbReference type="Proteomes" id="UP001497516">
    <property type="component" value="Chromosome 2"/>
</dbReference>
<sequence length="266" mass="30391">MNFVVWNKACVVRHVWNVLISSGSLWVAWVQRYRIKQKSFWDLKEGAAGSWVWKRLLRCRSDIQHFVSNQGDLTLWDGEPMARYSVKRAWDSLRLHDSPVGWFELVWSKEVVHRHGIILWLAILGRLRTQDKLLAWGKPVSGFCVFYPGGIETCCHIFYACPFMQAIVTSCVASLAPVSGLGTWEEVIDWCASEWKGKSSAAVACRAVWSLAVSLTWRERCARLYGVQSVKTPGILCREVGRVLKWRAEIDFDLQKSLSAIRLGCL</sequence>
<dbReference type="PANTHER" id="PTHR33116:SF76">
    <property type="entry name" value="DUF4283 DOMAIN-CONTAINING PROTEIN"/>
    <property type="match status" value="1"/>
</dbReference>